<dbReference type="PANTHER" id="PTHR31912:SF34">
    <property type="entry name" value="NOTOCHORD-RELATED PROTEIN"/>
    <property type="match status" value="1"/>
</dbReference>
<dbReference type="PANTHER" id="PTHR31912">
    <property type="entry name" value="IP13529P"/>
    <property type="match status" value="1"/>
</dbReference>
<evidence type="ECO:0000313" key="2">
    <source>
        <dbReference type="EMBL" id="EPQ50037.1"/>
    </source>
</evidence>
<dbReference type="RefSeq" id="XP_007871507.1">
    <property type="nucleotide sequence ID" value="XM_007873316.1"/>
</dbReference>
<evidence type="ECO:0000313" key="3">
    <source>
        <dbReference type="Proteomes" id="UP000030669"/>
    </source>
</evidence>
<gene>
    <name evidence="2" type="ORF">GLOTRDRAFT_51147</name>
</gene>
<dbReference type="KEGG" id="gtr:GLOTRDRAFT_51147"/>
<feature type="compositionally biased region" description="Basic and acidic residues" evidence="1">
    <location>
        <begin position="817"/>
        <end position="826"/>
    </location>
</feature>
<dbReference type="AlphaFoldDB" id="S7PRP0"/>
<feature type="non-terminal residue" evidence="2">
    <location>
        <position position="1"/>
    </location>
</feature>
<sequence>GNYYYVNEIAMVRSGNFVIPRRWKLRDGKELWADAWPVTPNNDGTATYLIDDQRLVNIKAADLILNYFDLCERRQLPPCCACLLERSKHHLSAMPNSLHRLAQGEPLYSSWITVWADDVSANRSKSWNKHWNLYITHGNLPRKLLQQEFHVHFASTSPNATVAEQFAAMKRMIEASQTDPIRVPSPGATEFSRFRLFVNDADADNPMQSEECGHIGSNGNYDCRRCRRGGSEAFRVTDEGYHRLFEAQEPRSAKETLSEVKAQVQLACHGVTKHVSTRQTDTGVKDSYTQHWIDMLLKRARELKAANRSRSEEDIAKELMEWVIQNGDNIYNPFLQVPGFDPSRDTPIEVLHTILLGVVKYGWHMTHTSLSEEQQSIFFLRLQSSSIDGLTIPPIRASYLWQYRNSLIGKQFKQILQTAVFHLYELVDSNKFDLWKATGSLCALLWFPEIPNFEEYIADVKVAAANVLDIFAKIDPSKISTKIKLHLLDHLPEDICRFGPIIGRSTELFECFNAIFRFCAILSNRISPSHDIAIQLADQEAFKQRITGGMWQQTDGQWVCASPQVCSFLGKHKILQNHLGWTPLMYLSFKDPGTARAVPQVRRVEVAWSSTEAIKSLNPPSHEPLSSWIPGVHIIAASSDVCKVGSWVFGKSPFAVDKSIAGRIKQILIQKTGSTTYVVLEAFEVSSACHAVFDMPVLRLRQGEKSSITLLAKDIHFIINVQHDCLYAGCSATGSRPRMQEREASGVNEQFIEHKDVERYIINMHALHNAHMLRTILPRALVAPVPYIQDRYESHKKFVKPLRQAYNEKQKKLEAERLKRAAEKVAKAGKTGTAPAQGSNVAESQSPVGHQGDAELGEQDKH</sequence>
<accession>S7PRP0</accession>
<dbReference type="HOGENOM" id="CLU_004591_2_0_1"/>
<name>S7PRP0_GLOTA</name>
<reference evidence="2 3" key="1">
    <citation type="journal article" date="2012" name="Science">
        <title>The Paleozoic origin of enzymatic lignin decomposition reconstructed from 31 fungal genomes.</title>
        <authorList>
            <person name="Floudas D."/>
            <person name="Binder M."/>
            <person name="Riley R."/>
            <person name="Barry K."/>
            <person name="Blanchette R.A."/>
            <person name="Henrissat B."/>
            <person name="Martinez A.T."/>
            <person name="Otillar R."/>
            <person name="Spatafora J.W."/>
            <person name="Yadav J.S."/>
            <person name="Aerts A."/>
            <person name="Benoit I."/>
            <person name="Boyd A."/>
            <person name="Carlson A."/>
            <person name="Copeland A."/>
            <person name="Coutinho P.M."/>
            <person name="de Vries R.P."/>
            <person name="Ferreira P."/>
            <person name="Findley K."/>
            <person name="Foster B."/>
            <person name="Gaskell J."/>
            <person name="Glotzer D."/>
            <person name="Gorecki P."/>
            <person name="Heitman J."/>
            <person name="Hesse C."/>
            <person name="Hori C."/>
            <person name="Igarashi K."/>
            <person name="Jurgens J.A."/>
            <person name="Kallen N."/>
            <person name="Kersten P."/>
            <person name="Kohler A."/>
            <person name="Kuees U."/>
            <person name="Kumar T.K.A."/>
            <person name="Kuo A."/>
            <person name="LaButti K."/>
            <person name="Larrondo L.F."/>
            <person name="Lindquist E."/>
            <person name="Ling A."/>
            <person name="Lombard V."/>
            <person name="Lucas S."/>
            <person name="Lundell T."/>
            <person name="Martin R."/>
            <person name="McLaughlin D.J."/>
            <person name="Morgenstern I."/>
            <person name="Morin E."/>
            <person name="Murat C."/>
            <person name="Nagy L.G."/>
            <person name="Nolan M."/>
            <person name="Ohm R.A."/>
            <person name="Patyshakuliyeva A."/>
            <person name="Rokas A."/>
            <person name="Ruiz-Duenas F.J."/>
            <person name="Sabat G."/>
            <person name="Salamov A."/>
            <person name="Samejima M."/>
            <person name="Schmutz J."/>
            <person name="Slot J.C."/>
            <person name="St John F."/>
            <person name="Stenlid J."/>
            <person name="Sun H."/>
            <person name="Sun S."/>
            <person name="Syed K."/>
            <person name="Tsang A."/>
            <person name="Wiebenga A."/>
            <person name="Young D."/>
            <person name="Pisabarro A."/>
            <person name="Eastwood D.C."/>
            <person name="Martin F."/>
            <person name="Cullen D."/>
            <person name="Grigoriev I.V."/>
            <person name="Hibbett D.S."/>
        </authorList>
    </citation>
    <scope>NUCLEOTIDE SEQUENCE [LARGE SCALE GENOMIC DNA]</scope>
    <source>
        <strain evidence="2 3">ATCC 11539</strain>
    </source>
</reference>
<proteinExistence type="predicted"/>
<feature type="compositionally biased region" description="Polar residues" evidence="1">
    <location>
        <begin position="834"/>
        <end position="848"/>
    </location>
</feature>
<organism evidence="2 3">
    <name type="scientific">Gloeophyllum trabeum (strain ATCC 11539 / FP-39264 / Madison 617)</name>
    <name type="common">Brown rot fungus</name>
    <dbReference type="NCBI Taxonomy" id="670483"/>
    <lineage>
        <taxon>Eukaryota</taxon>
        <taxon>Fungi</taxon>
        <taxon>Dikarya</taxon>
        <taxon>Basidiomycota</taxon>
        <taxon>Agaricomycotina</taxon>
        <taxon>Agaricomycetes</taxon>
        <taxon>Gloeophyllales</taxon>
        <taxon>Gloeophyllaceae</taxon>
        <taxon>Gloeophyllum</taxon>
    </lineage>
</organism>
<protein>
    <submittedName>
        <fullName evidence="2">Uncharacterized protein</fullName>
    </submittedName>
</protein>
<feature type="region of interest" description="Disordered" evidence="1">
    <location>
        <begin position="817"/>
        <end position="862"/>
    </location>
</feature>
<dbReference type="eggNOG" id="ENOG502SJ45">
    <property type="taxonomic scope" value="Eukaryota"/>
</dbReference>
<dbReference type="EMBL" id="KB469392">
    <property type="protein sequence ID" value="EPQ50037.1"/>
    <property type="molecule type" value="Genomic_DNA"/>
</dbReference>
<dbReference type="GeneID" id="19306795"/>
<dbReference type="OrthoDB" id="2506088at2759"/>
<dbReference type="Proteomes" id="UP000030669">
    <property type="component" value="Unassembled WGS sequence"/>
</dbReference>
<evidence type="ECO:0000256" key="1">
    <source>
        <dbReference type="SAM" id="MobiDB-lite"/>
    </source>
</evidence>
<keyword evidence="3" id="KW-1185">Reference proteome</keyword>
<dbReference type="OMA" id="ELMPMYS"/>